<dbReference type="Pfam" id="PF03107">
    <property type="entry name" value="C1_2"/>
    <property type="match status" value="2"/>
</dbReference>
<dbReference type="GeneID" id="125315280"/>
<dbReference type="InterPro" id="IPR053192">
    <property type="entry name" value="Vacuole_Formation_Reg"/>
</dbReference>
<gene>
    <name evidence="5" type="primary">LOC125315280</name>
</gene>
<sequence>MQIEHFSHLHPLTRTRPGYDSNVQCHLCDDFFSDPPTGALSQTAKVFSPGSSDCKCSTCGIRGYDDNIPIFVCVTPGCDYAIHLHCTPSFPIPETVKHRDHQHYLTCTTREKRGSLEWCSFCGLERNPDIPAYYCDECDYAVHVGCGISECKVVSHCFGCWQVLLPLVEEYKSKTDLKSIGASLHPGREEVPSNLEAPQLDIETVEDDKHLTPVLELRHADHLLLLFDPVSFRDCLFKCSVCHDKIGDPVSKSPVFVCVIPKCGYALHFHRTPFAFPETVKIRKHYHQLKLTESVVEDDSGEYYCEACERRRNPNHPIYYCEECEYIAHVSCSVAEMLPSLVMEYENKIAAPTASLDNLLKEAEERLSLLRSRKEEIQSRLEVLRIKGRAVRDKRAPYVEPTLSDAKILQDHIQLLMSRNLIKRRLKRFELGAKILWYFDQPFEKLELLHEGMV</sequence>
<reference evidence="5" key="1">
    <citation type="submission" date="2025-08" db="UniProtKB">
        <authorList>
            <consortium name="RefSeq"/>
        </authorList>
    </citation>
    <scope>IDENTIFICATION</scope>
    <source>
        <tissue evidence="5">Leaf</tissue>
    </source>
</reference>
<feature type="domain" description="DC1" evidence="3">
    <location>
        <begin position="284"/>
        <end position="332"/>
    </location>
</feature>
<dbReference type="PANTHER" id="PTHR32410">
    <property type="entry name" value="CYSTEINE/HISTIDINE-RICH C1 DOMAIN FAMILY PROTEIN"/>
    <property type="match status" value="1"/>
</dbReference>
<organism evidence="4 5">
    <name type="scientific">Rhodamnia argentea</name>
    <dbReference type="NCBI Taxonomy" id="178133"/>
    <lineage>
        <taxon>Eukaryota</taxon>
        <taxon>Viridiplantae</taxon>
        <taxon>Streptophyta</taxon>
        <taxon>Embryophyta</taxon>
        <taxon>Tracheophyta</taxon>
        <taxon>Spermatophyta</taxon>
        <taxon>Magnoliopsida</taxon>
        <taxon>eudicotyledons</taxon>
        <taxon>Gunneridae</taxon>
        <taxon>Pentapetalae</taxon>
        <taxon>rosids</taxon>
        <taxon>malvids</taxon>
        <taxon>Myrtales</taxon>
        <taxon>Myrtaceae</taxon>
        <taxon>Myrtoideae</taxon>
        <taxon>Myrteae</taxon>
        <taxon>Australasian group</taxon>
        <taxon>Rhodamnia</taxon>
    </lineage>
</organism>
<evidence type="ECO:0000259" key="3">
    <source>
        <dbReference type="Pfam" id="PF03107"/>
    </source>
</evidence>
<keyword evidence="2" id="KW-0175">Coiled coil</keyword>
<keyword evidence="4" id="KW-1185">Reference proteome</keyword>
<evidence type="ECO:0000313" key="4">
    <source>
        <dbReference type="Proteomes" id="UP000827889"/>
    </source>
</evidence>
<protein>
    <submittedName>
        <fullName evidence="5">Uncharacterized protein LOC125315280</fullName>
    </submittedName>
</protein>
<evidence type="ECO:0000256" key="2">
    <source>
        <dbReference type="SAM" id="Coils"/>
    </source>
</evidence>
<feature type="coiled-coil region" evidence="2">
    <location>
        <begin position="353"/>
        <end position="387"/>
    </location>
</feature>
<dbReference type="PANTHER" id="PTHR32410:SF203">
    <property type="entry name" value="CYSTEINE_HISTIDINE-RICH C1 DOMAIN FAMILY PROTEIN"/>
    <property type="match status" value="1"/>
</dbReference>
<keyword evidence="1" id="KW-0677">Repeat</keyword>
<dbReference type="SUPFAM" id="SSF57889">
    <property type="entry name" value="Cysteine-rich domain"/>
    <property type="match status" value="2"/>
</dbReference>
<dbReference type="InterPro" id="IPR004146">
    <property type="entry name" value="DC1"/>
</dbReference>
<feature type="domain" description="DC1" evidence="3">
    <location>
        <begin position="101"/>
        <end position="146"/>
    </location>
</feature>
<dbReference type="RefSeq" id="XP_048135689.1">
    <property type="nucleotide sequence ID" value="XM_048279732.1"/>
</dbReference>
<evidence type="ECO:0000256" key="1">
    <source>
        <dbReference type="ARBA" id="ARBA00022737"/>
    </source>
</evidence>
<dbReference type="Proteomes" id="UP000827889">
    <property type="component" value="Chromosome 5"/>
</dbReference>
<accession>A0ABM3HGF9</accession>
<dbReference type="InterPro" id="IPR046349">
    <property type="entry name" value="C1-like_sf"/>
</dbReference>
<name>A0ABM3HGF9_9MYRT</name>
<evidence type="ECO:0000313" key="5">
    <source>
        <dbReference type="RefSeq" id="XP_048135689.1"/>
    </source>
</evidence>
<proteinExistence type="predicted"/>